<dbReference type="InterPro" id="IPR001447">
    <property type="entry name" value="Arylamine_N-AcTrfase"/>
</dbReference>
<dbReference type="SUPFAM" id="SSF52540">
    <property type="entry name" value="P-loop containing nucleoside triphosphate hydrolases"/>
    <property type="match status" value="1"/>
</dbReference>
<dbReference type="GO" id="GO:0016407">
    <property type="term" value="F:acetyltransferase activity"/>
    <property type="evidence" value="ECO:0007669"/>
    <property type="project" value="InterPro"/>
</dbReference>
<feature type="transmembrane region" description="Helical" evidence="3">
    <location>
        <begin position="561"/>
        <end position="579"/>
    </location>
</feature>
<dbReference type="InterPro" id="IPR027417">
    <property type="entry name" value="P-loop_NTPase"/>
</dbReference>
<keyword evidence="2" id="KW-0012">Acyltransferase</keyword>
<name>A0A8H4L1L2_9HYPO</name>
<keyword evidence="2 4" id="KW-0808">Transferase</keyword>
<dbReference type="AlphaFoldDB" id="A0A8H4L1L2"/>
<dbReference type="InterPro" id="IPR053710">
    <property type="entry name" value="Arylamine_NAT_domain_sf"/>
</dbReference>
<sequence>MYNDAQINQYLSHIGFPFKEHPADPLQLLTELQMRQLERVPFENLSLHYSTKKRLSLDPNGVFHKIITRSRGGYCLENNNFFGQILRCLGFDCIYAAARVKKPASSTQDAGWLGWSHLAILVTIDEQKYLVDVGHGSPCPTRPIPLVPNTVIAGIYRQQLRLEYKSLAEHTDKSQRVWVYSHREHDEAAWIEAYCFTELECLPTDFETMNHFPMTSPKSIFTQNIIAQRFLMDDDKKELNGSVTLFRNRVKAHMARVGTMEEILESESDRVAAIERWFRIRLEPKERTAIEGSQTELRKMASLNSWWYRLLENYVYTVPEPPPRTRTKPMEVLCIGLPRSGTESLQHALLKLGYNHTYHGWDIVYETPNYSPQWFGSLDGDTTVTKDDFDAVLGHSVAVTDAAASVFAAELIAAYPDAKVVLNYRKDLDAWHRSAKETLVRNNGNWVLFTLSCLSKELFWSWHLYERFMWPGLFRALDGNIETGIARNGKWVYREHCNMIRGLVPKERLLEWTVEDGWEPLCDFLDKPVPDETFPHANAAAGWEDHGAALTKRYLRGAARSLALISTVFVGLGATAYMLPRRSN</sequence>
<dbReference type="PANTHER" id="PTHR11786">
    <property type="entry name" value="N-HYDROXYARYLAMINE O-ACETYLTRANSFERASE"/>
    <property type="match status" value="1"/>
</dbReference>
<comment type="similarity">
    <text evidence="1 2">Belongs to the arylamine N-acetyltransferase family.</text>
</comment>
<accession>A0A8H4L1L2</accession>
<keyword evidence="3" id="KW-1133">Transmembrane helix</keyword>
<evidence type="ECO:0000256" key="1">
    <source>
        <dbReference type="ARBA" id="ARBA00006547"/>
    </source>
</evidence>
<dbReference type="Gene3D" id="3.40.50.300">
    <property type="entry name" value="P-loop containing nucleotide triphosphate hydrolases"/>
    <property type="match status" value="1"/>
</dbReference>
<evidence type="ECO:0000256" key="2">
    <source>
        <dbReference type="RuleBase" id="RU003452"/>
    </source>
</evidence>
<dbReference type="Pfam" id="PF17784">
    <property type="entry name" value="Sulfotransfer_4"/>
    <property type="match status" value="1"/>
</dbReference>
<dbReference type="InterPro" id="IPR038765">
    <property type="entry name" value="Papain-like_cys_pep_sf"/>
</dbReference>
<keyword evidence="3" id="KW-0812">Transmembrane</keyword>
<gene>
    <name evidence="4" type="ORF">FALBO_11946</name>
</gene>
<dbReference type="Gene3D" id="3.30.2140.20">
    <property type="match status" value="1"/>
</dbReference>
<dbReference type="EMBL" id="JAADYS010001753">
    <property type="protein sequence ID" value="KAF4461257.1"/>
    <property type="molecule type" value="Genomic_DNA"/>
</dbReference>
<dbReference type="OrthoDB" id="408152at2759"/>
<evidence type="ECO:0000256" key="3">
    <source>
        <dbReference type="SAM" id="Phobius"/>
    </source>
</evidence>
<comment type="caution">
    <text evidence="4">The sequence shown here is derived from an EMBL/GenBank/DDBJ whole genome shotgun (WGS) entry which is preliminary data.</text>
</comment>
<dbReference type="Pfam" id="PF00797">
    <property type="entry name" value="Acetyltransf_2"/>
    <property type="match status" value="1"/>
</dbReference>
<dbReference type="SUPFAM" id="SSF54001">
    <property type="entry name" value="Cysteine proteinases"/>
    <property type="match status" value="1"/>
</dbReference>
<evidence type="ECO:0000313" key="4">
    <source>
        <dbReference type="EMBL" id="KAF4461257.1"/>
    </source>
</evidence>
<proteinExistence type="inferred from homology"/>
<dbReference type="Proteomes" id="UP000554235">
    <property type="component" value="Unassembled WGS sequence"/>
</dbReference>
<reference evidence="4 5" key="1">
    <citation type="submission" date="2020-01" db="EMBL/GenBank/DDBJ databases">
        <title>Identification and distribution of gene clusters putatively required for synthesis of sphingolipid metabolism inhibitors in phylogenetically diverse species of the filamentous fungus Fusarium.</title>
        <authorList>
            <person name="Kim H.-S."/>
            <person name="Busman M."/>
            <person name="Brown D.W."/>
            <person name="Divon H."/>
            <person name="Uhlig S."/>
            <person name="Proctor R.H."/>
        </authorList>
    </citation>
    <scope>NUCLEOTIDE SEQUENCE [LARGE SCALE GENOMIC DNA]</scope>
    <source>
        <strain evidence="4 5">NRRL 20459</strain>
    </source>
</reference>
<dbReference type="PANTHER" id="PTHR11786:SF0">
    <property type="entry name" value="ARYLAMINE N-ACETYLTRANSFERASE 4-RELATED"/>
    <property type="match status" value="1"/>
</dbReference>
<protein>
    <submittedName>
        <fullName evidence="4">Arylamine N-acetyltransferase 3</fullName>
    </submittedName>
</protein>
<dbReference type="PRINTS" id="PR01543">
    <property type="entry name" value="ANATRNSFRASE"/>
</dbReference>
<organism evidence="4 5">
    <name type="scientific">Fusarium albosuccineum</name>
    <dbReference type="NCBI Taxonomy" id="1237068"/>
    <lineage>
        <taxon>Eukaryota</taxon>
        <taxon>Fungi</taxon>
        <taxon>Dikarya</taxon>
        <taxon>Ascomycota</taxon>
        <taxon>Pezizomycotina</taxon>
        <taxon>Sordariomycetes</taxon>
        <taxon>Hypocreomycetidae</taxon>
        <taxon>Hypocreales</taxon>
        <taxon>Nectriaceae</taxon>
        <taxon>Fusarium</taxon>
        <taxon>Fusarium decemcellulare species complex</taxon>
    </lineage>
</organism>
<keyword evidence="3" id="KW-0472">Membrane</keyword>
<dbReference type="InterPro" id="IPR040632">
    <property type="entry name" value="Sulfotransfer_4"/>
</dbReference>
<evidence type="ECO:0000313" key="5">
    <source>
        <dbReference type="Proteomes" id="UP000554235"/>
    </source>
</evidence>
<keyword evidence="5" id="KW-1185">Reference proteome</keyword>